<evidence type="ECO:0000313" key="9">
    <source>
        <dbReference type="Proteomes" id="UP000295361"/>
    </source>
</evidence>
<evidence type="ECO:0000256" key="5">
    <source>
        <dbReference type="ARBA" id="ARBA00023136"/>
    </source>
</evidence>
<comment type="subcellular location">
    <subcellularLocation>
        <location evidence="1 6">Cell membrane</location>
        <topology evidence="1 6">Multi-pass membrane protein</topology>
    </subcellularLocation>
</comment>
<dbReference type="InterPro" id="IPR032816">
    <property type="entry name" value="VTT_dom"/>
</dbReference>
<keyword evidence="3 6" id="KW-0812">Transmembrane</keyword>
<organism evidence="8 9">
    <name type="scientific">Roseateles toxinivorans</name>
    <dbReference type="NCBI Taxonomy" id="270368"/>
    <lineage>
        <taxon>Bacteria</taxon>
        <taxon>Pseudomonadati</taxon>
        <taxon>Pseudomonadota</taxon>
        <taxon>Betaproteobacteria</taxon>
        <taxon>Burkholderiales</taxon>
        <taxon>Sphaerotilaceae</taxon>
        <taxon>Roseateles</taxon>
    </lineage>
</organism>
<sequence>MLRYQRLIAVVLFLALLWALFQFNGLRAHFNLQFLHDSFEQHKLGGLLLFTVLFALGNLIQIPGWVFLAAAVLALGQWWGGLATYVAACISCLFTFWLIRLLGGDSLRQLGGRIATRLFARLDAHPVQSVALLRLLFQTVPALNYALALSGVRFRSYLLGTLIGLPLPILLYTVFFDYLAHWLHLPLS</sequence>
<feature type="transmembrane region" description="Helical" evidence="6">
    <location>
        <begin position="131"/>
        <end position="150"/>
    </location>
</feature>
<dbReference type="OrthoDB" id="5298167at2"/>
<dbReference type="AlphaFoldDB" id="A0A4R6QLI8"/>
<dbReference type="EMBL" id="SNXS01000003">
    <property type="protein sequence ID" value="TDP71143.1"/>
    <property type="molecule type" value="Genomic_DNA"/>
</dbReference>
<feature type="transmembrane region" description="Helical" evidence="6">
    <location>
        <begin position="157"/>
        <end position="180"/>
    </location>
</feature>
<dbReference type="FunCoup" id="A0A4R6QLI8">
    <property type="interactions" value="217"/>
</dbReference>
<reference evidence="8 9" key="1">
    <citation type="submission" date="2019-03" db="EMBL/GenBank/DDBJ databases">
        <title>Genomic Encyclopedia of Type Strains, Phase IV (KMG-IV): sequencing the most valuable type-strain genomes for metagenomic binning, comparative biology and taxonomic classification.</title>
        <authorList>
            <person name="Goeker M."/>
        </authorList>
    </citation>
    <scope>NUCLEOTIDE SEQUENCE [LARGE SCALE GENOMIC DNA]</scope>
    <source>
        <strain evidence="8 9">DSM 16998</strain>
    </source>
</reference>
<evidence type="ECO:0000256" key="3">
    <source>
        <dbReference type="ARBA" id="ARBA00022692"/>
    </source>
</evidence>
<keyword evidence="9" id="KW-1185">Reference proteome</keyword>
<name>A0A4R6QLI8_9BURK</name>
<gene>
    <name evidence="8" type="ORF">DES47_103121</name>
</gene>
<feature type="domain" description="VTT" evidence="7">
    <location>
        <begin position="62"/>
        <end position="177"/>
    </location>
</feature>
<comment type="similarity">
    <text evidence="6">Belongs to the TVP38/TMEM64 family.</text>
</comment>
<evidence type="ECO:0000256" key="2">
    <source>
        <dbReference type="ARBA" id="ARBA00022475"/>
    </source>
</evidence>
<keyword evidence="4 6" id="KW-1133">Transmembrane helix</keyword>
<dbReference type="RefSeq" id="WP_133700940.1">
    <property type="nucleotide sequence ID" value="NZ_SNXS01000003.1"/>
</dbReference>
<evidence type="ECO:0000256" key="6">
    <source>
        <dbReference type="RuleBase" id="RU366058"/>
    </source>
</evidence>
<dbReference type="InterPro" id="IPR015414">
    <property type="entry name" value="TMEM64"/>
</dbReference>
<comment type="caution">
    <text evidence="8">The sequence shown here is derived from an EMBL/GenBank/DDBJ whole genome shotgun (WGS) entry which is preliminary data.</text>
</comment>
<evidence type="ECO:0000313" key="8">
    <source>
        <dbReference type="EMBL" id="TDP71143.1"/>
    </source>
</evidence>
<dbReference type="PANTHER" id="PTHR12677:SF59">
    <property type="entry name" value="GOLGI APPARATUS MEMBRANE PROTEIN TVP38-RELATED"/>
    <property type="match status" value="1"/>
</dbReference>
<feature type="transmembrane region" description="Helical" evidence="6">
    <location>
        <begin position="82"/>
        <end position="103"/>
    </location>
</feature>
<comment type="caution">
    <text evidence="6">Lacks conserved residue(s) required for the propagation of feature annotation.</text>
</comment>
<evidence type="ECO:0000256" key="1">
    <source>
        <dbReference type="ARBA" id="ARBA00004651"/>
    </source>
</evidence>
<keyword evidence="2 6" id="KW-1003">Cell membrane</keyword>
<feature type="transmembrane region" description="Helical" evidence="6">
    <location>
        <begin position="44"/>
        <end position="75"/>
    </location>
</feature>
<keyword evidence="5 6" id="KW-0472">Membrane</keyword>
<evidence type="ECO:0000259" key="7">
    <source>
        <dbReference type="Pfam" id="PF09335"/>
    </source>
</evidence>
<evidence type="ECO:0000256" key="4">
    <source>
        <dbReference type="ARBA" id="ARBA00022989"/>
    </source>
</evidence>
<dbReference type="Proteomes" id="UP000295361">
    <property type="component" value="Unassembled WGS sequence"/>
</dbReference>
<proteinExistence type="inferred from homology"/>
<dbReference type="InParanoid" id="A0A4R6QLI8"/>
<protein>
    <recommendedName>
        <fullName evidence="6">TVP38/TMEM64 family membrane protein</fullName>
    </recommendedName>
</protein>
<dbReference type="PANTHER" id="PTHR12677">
    <property type="entry name" value="GOLGI APPARATUS MEMBRANE PROTEIN TVP38-RELATED"/>
    <property type="match status" value="1"/>
</dbReference>
<dbReference type="Pfam" id="PF09335">
    <property type="entry name" value="VTT_dom"/>
    <property type="match status" value="1"/>
</dbReference>
<dbReference type="GO" id="GO:0005886">
    <property type="term" value="C:plasma membrane"/>
    <property type="evidence" value="ECO:0007669"/>
    <property type="project" value="UniProtKB-SubCell"/>
</dbReference>
<accession>A0A4R6QLI8</accession>